<evidence type="ECO:0000313" key="2">
    <source>
        <dbReference type="Proteomes" id="UP000198891"/>
    </source>
</evidence>
<dbReference type="AlphaFoldDB" id="A0A1H3S554"/>
<keyword evidence="2" id="KW-1185">Reference proteome</keyword>
<protein>
    <submittedName>
        <fullName evidence="1">Uncharacterized protein</fullName>
    </submittedName>
</protein>
<proteinExistence type="predicted"/>
<dbReference type="Proteomes" id="UP000198891">
    <property type="component" value="Unassembled WGS sequence"/>
</dbReference>
<dbReference type="RefSeq" id="WP_092555694.1">
    <property type="nucleotide sequence ID" value="NZ_FNPZ01000003.1"/>
</dbReference>
<evidence type="ECO:0000313" key="1">
    <source>
        <dbReference type="EMBL" id="SDZ32621.1"/>
    </source>
</evidence>
<name>A0A1H3S554_9MICO</name>
<dbReference type="EMBL" id="FNPZ01000003">
    <property type="protein sequence ID" value="SDZ32621.1"/>
    <property type="molecule type" value="Genomic_DNA"/>
</dbReference>
<accession>A0A1H3S554</accession>
<reference evidence="1 2" key="1">
    <citation type="submission" date="2016-10" db="EMBL/GenBank/DDBJ databases">
        <authorList>
            <person name="de Groot N.N."/>
        </authorList>
    </citation>
    <scope>NUCLEOTIDE SEQUENCE [LARGE SCALE GENOMIC DNA]</scope>
    <source>
        <strain evidence="1 2">CGMCC 4.3491</strain>
    </source>
</reference>
<dbReference type="OrthoDB" id="3700949at2"/>
<dbReference type="STRING" id="381665.SAMN05216554_3286"/>
<gene>
    <name evidence="1" type="ORF">SAMN05216554_3286</name>
</gene>
<organism evidence="1 2">
    <name type="scientific">Herbiconiux ginsengi</name>
    <dbReference type="NCBI Taxonomy" id="381665"/>
    <lineage>
        <taxon>Bacteria</taxon>
        <taxon>Bacillati</taxon>
        <taxon>Actinomycetota</taxon>
        <taxon>Actinomycetes</taxon>
        <taxon>Micrococcales</taxon>
        <taxon>Microbacteriaceae</taxon>
        <taxon>Herbiconiux</taxon>
    </lineage>
</organism>
<sequence>MDCQIDLDLAAEAASAKIAALTMPGLQVDPLTWRDADEPWPQKFRTDRRSVSNPDSFGIRARRAEAEGSLVLFDGGWTDLMFFDPRTEVEIIDSVGWDERLDLDSYASLVDRFFGLFR</sequence>